<reference evidence="1" key="1">
    <citation type="submission" date="2023-03" db="EMBL/GenBank/DDBJ databases">
        <title>Massive genome expansion in bonnet fungi (Mycena s.s.) driven by repeated elements and novel gene families across ecological guilds.</title>
        <authorList>
            <consortium name="Lawrence Berkeley National Laboratory"/>
            <person name="Harder C.B."/>
            <person name="Miyauchi S."/>
            <person name="Viragh M."/>
            <person name="Kuo A."/>
            <person name="Thoen E."/>
            <person name="Andreopoulos B."/>
            <person name="Lu D."/>
            <person name="Skrede I."/>
            <person name="Drula E."/>
            <person name="Henrissat B."/>
            <person name="Morin E."/>
            <person name="Kohler A."/>
            <person name="Barry K."/>
            <person name="LaButti K."/>
            <person name="Morin E."/>
            <person name="Salamov A."/>
            <person name="Lipzen A."/>
            <person name="Mereny Z."/>
            <person name="Hegedus B."/>
            <person name="Baldrian P."/>
            <person name="Stursova M."/>
            <person name="Weitz H."/>
            <person name="Taylor A."/>
            <person name="Grigoriev I.V."/>
            <person name="Nagy L.G."/>
            <person name="Martin F."/>
            <person name="Kauserud H."/>
        </authorList>
    </citation>
    <scope>NUCLEOTIDE SEQUENCE</scope>
    <source>
        <strain evidence="1">CBHHK067</strain>
    </source>
</reference>
<proteinExistence type="predicted"/>
<comment type="caution">
    <text evidence="1">The sequence shown here is derived from an EMBL/GenBank/DDBJ whole genome shotgun (WGS) entry which is preliminary data.</text>
</comment>
<protein>
    <submittedName>
        <fullName evidence="1">Uncharacterized protein</fullName>
    </submittedName>
</protein>
<dbReference type="Proteomes" id="UP001221757">
    <property type="component" value="Unassembled WGS sequence"/>
</dbReference>
<keyword evidence="2" id="KW-1185">Reference proteome</keyword>
<name>A0AAD7MBA0_MYCRO</name>
<sequence>MPSFTHFAYNARKDAIICLGPTNREGARQGSASDPQIGAPELQLQDHMLQCHSSAIIYPPPRKFNGAFRRARMGFVGNTPTHFDGLAHSTVRLSGMIWALRACGNRTISPGTLECIVMFWFWLGLKAAALARPGVALAQKNSRPGQTIWLWLGPAWLWPGPRLTSEFSNHPKQIQKVFKKSNIKGTSEAAAFWPEAKAKTSLGMQPLVQTLNFVCPHCPAARIPPLLINFGNTGEVSVPRTSSDSRCTVFMTGIKSKSKIVSVRWRKGSMEDERPVVRLTNSVRENDCGAGEIGANYFWYLLVCVYVKAERC</sequence>
<dbReference type="EMBL" id="JARKIE010000003">
    <property type="protein sequence ID" value="KAJ7709011.1"/>
    <property type="molecule type" value="Genomic_DNA"/>
</dbReference>
<evidence type="ECO:0000313" key="1">
    <source>
        <dbReference type="EMBL" id="KAJ7709011.1"/>
    </source>
</evidence>
<organism evidence="1 2">
    <name type="scientific">Mycena rosella</name>
    <name type="common">Pink bonnet</name>
    <name type="synonym">Agaricus rosellus</name>
    <dbReference type="NCBI Taxonomy" id="1033263"/>
    <lineage>
        <taxon>Eukaryota</taxon>
        <taxon>Fungi</taxon>
        <taxon>Dikarya</taxon>
        <taxon>Basidiomycota</taxon>
        <taxon>Agaricomycotina</taxon>
        <taxon>Agaricomycetes</taxon>
        <taxon>Agaricomycetidae</taxon>
        <taxon>Agaricales</taxon>
        <taxon>Marasmiineae</taxon>
        <taxon>Mycenaceae</taxon>
        <taxon>Mycena</taxon>
    </lineage>
</organism>
<gene>
    <name evidence="1" type="ORF">B0H17DRAFT_1124783</name>
</gene>
<evidence type="ECO:0000313" key="2">
    <source>
        <dbReference type="Proteomes" id="UP001221757"/>
    </source>
</evidence>
<dbReference type="AlphaFoldDB" id="A0AAD7MBA0"/>
<accession>A0AAD7MBA0</accession>